<gene>
    <name evidence="1" type="ORF">BDA99DRAFT_575400</name>
</gene>
<dbReference type="Proteomes" id="UP001209540">
    <property type="component" value="Unassembled WGS sequence"/>
</dbReference>
<dbReference type="AlphaFoldDB" id="A0AAD5P9V6"/>
<sequence length="181" mass="21108">MTRLLLLNNIIIMDTKTLFREECENFFFYTNVWLTIYKYQVHFDDKSNSNNPFSCISVTKKKLLDAFNTIFTCCSEQKTMFLSIEIFLNTMINVSLRYIILLELLGYVEKEHHQHISKIIGCLCCYTLGEKIEFVLTPSFGTYYYLVTSMLEMNLVCRNTSLGIYLSVSNVVKIGEEECVV</sequence>
<accession>A0AAD5P9V6</accession>
<reference evidence="1" key="1">
    <citation type="journal article" date="2022" name="IScience">
        <title>Evolution of zygomycete secretomes and the origins of terrestrial fungal ecologies.</title>
        <authorList>
            <person name="Chang Y."/>
            <person name="Wang Y."/>
            <person name="Mondo S."/>
            <person name="Ahrendt S."/>
            <person name="Andreopoulos W."/>
            <person name="Barry K."/>
            <person name="Beard J."/>
            <person name="Benny G.L."/>
            <person name="Blankenship S."/>
            <person name="Bonito G."/>
            <person name="Cuomo C."/>
            <person name="Desiro A."/>
            <person name="Gervers K.A."/>
            <person name="Hundley H."/>
            <person name="Kuo A."/>
            <person name="LaButti K."/>
            <person name="Lang B.F."/>
            <person name="Lipzen A."/>
            <person name="O'Donnell K."/>
            <person name="Pangilinan J."/>
            <person name="Reynolds N."/>
            <person name="Sandor L."/>
            <person name="Smith M.E."/>
            <person name="Tsang A."/>
            <person name="Grigoriev I.V."/>
            <person name="Stajich J.E."/>
            <person name="Spatafora J.W."/>
        </authorList>
    </citation>
    <scope>NUCLEOTIDE SEQUENCE</scope>
    <source>
        <strain evidence="1">RSA 2281</strain>
    </source>
</reference>
<comment type="caution">
    <text evidence="1">The sequence shown here is derived from an EMBL/GenBank/DDBJ whole genome shotgun (WGS) entry which is preliminary data.</text>
</comment>
<organism evidence="1 2">
    <name type="scientific">Phascolomyces articulosus</name>
    <dbReference type="NCBI Taxonomy" id="60185"/>
    <lineage>
        <taxon>Eukaryota</taxon>
        <taxon>Fungi</taxon>
        <taxon>Fungi incertae sedis</taxon>
        <taxon>Mucoromycota</taxon>
        <taxon>Mucoromycotina</taxon>
        <taxon>Mucoromycetes</taxon>
        <taxon>Mucorales</taxon>
        <taxon>Lichtheimiaceae</taxon>
        <taxon>Phascolomyces</taxon>
    </lineage>
</organism>
<protein>
    <submittedName>
        <fullName evidence="1">Uncharacterized protein</fullName>
    </submittedName>
</protein>
<evidence type="ECO:0000313" key="2">
    <source>
        <dbReference type="Proteomes" id="UP001209540"/>
    </source>
</evidence>
<evidence type="ECO:0000313" key="1">
    <source>
        <dbReference type="EMBL" id="KAI9250488.1"/>
    </source>
</evidence>
<reference evidence="1" key="2">
    <citation type="submission" date="2023-02" db="EMBL/GenBank/DDBJ databases">
        <authorList>
            <consortium name="DOE Joint Genome Institute"/>
            <person name="Mondo S.J."/>
            <person name="Chang Y."/>
            <person name="Wang Y."/>
            <person name="Ahrendt S."/>
            <person name="Andreopoulos W."/>
            <person name="Barry K."/>
            <person name="Beard J."/>
            <person name="Benny G.L."/>
            <person name="Blankenship S."/>
            <person name="Bonito G."/>
            <person name="Cuomo C."/>
            <person name="Desiro A."/>
            <person name="Gervers K.A."/>
            <person name="Hundley H."/>
            <person name="Kuo A."/>
            <person name="LaButti K."/>
            <person name="Lang B.F."/>
            <person name="Lipzen A."/>
            <person name="O'Donnell K."/>
            <person name="Pangilinan J."/>
            <person name="Reynolds N."/>
            <person name="Sandor L."/>
            <person name="Smith M.W."/>
            <person name="Tsang A."/>
            <person name="Grigoriev I.V."/>
            <person name="Stajich J.E."/>
            <person name="Spatafora J.W."/>
        </authorList>
    </citation>
    <scope>NUCLEOTIDE SEQUENCE</scope>
    <source>
        <strain evidence="1">RSA 2281</strain>
    </source>
</reference>
<proteinExistence type="predicted"/>
<keyword evidence="2" id="KW-1185">Reference proteome</keyword>
<name>A0AAD5P9V6_9FUNG</name>
<dbReference type="EMBL" id="JAIXMP010000032">
    <property type="protein sequence ID" value="KAI9250488.1"/>
    <property type="molecule type" value="Genomic_DNA"/>
</dbReference>